<dbReference type="InterPro" id="IPR006429">
    <property type="entry name" value="Phage_lambda_portal"/>
</dbReference>
<evidence type="ECO:0000313" key="2">
    <source>
        <dbReference type="Proteomes" id="UP000242792"/>
    </source>
</evidence>
<dbReference type="Pfam" id="PF05136">
    <property type="entry name" value="Phage_portal_2"/>
    <property type="match status" value="1"/>
</dbReference>
<dbReference type="GO" id="GO:0019068">
    <property type="term" value="P:virion assembly"/>
    <property type="evidence" value="ECO:0007669"/>
    <property type="project" value="InterPro"/>
</dbReference>
<proteinExistence type="predicted"/>
<name>A0A1V0BGS9_9BURK</name>
<sequence length="527" mass="58477">MGRKQSLSRRTRAAASVAAGASMSAYQGASHTDLALRDWQPGLGSPDADLLPELGALTSRSRDLARNDGLMAGGLQTHRDNIVGAVLRLSAMPDYRLLGWSVEQAREWGNKVEAHFRSWAETTDCDAARTLDLLGMTVLALSGEMLNGDAVAIPKWLPRPDSPWATRLCLIESDRLETPPHLEGMARIRRGIEYDTNGAPVAYHFRAAHPGDAPYLSGHEVHDLYRWERVPAFTPWGRRRVVHLHAKERTGQSRGKPIVSAVMREFHMAGKYAQNELQASLANSLVAAFLESNLDQESAAALFGDDPREAWGKSVKQAQSIGKLQGAAVIPLPAGARLQSFAPSRPNVAFEAFMQAVERRIAAGMNLPYELFAKDFSRLNYSSARAVLLEAWRYFQGRRRWLMTHWLKPIYELWLEEAVNAGVIEAPDFYANRYAYCRCRFVFGGRGWVDPVKEITAAKLRLEIGVSTLEQECAEQGLDWEEVLVQQAVEQKRRAELGVAAPAAAQWVVGKQGPEQDDPVKDKEVSA</sequence>
<dbReference type="EMBL" id="CP020121">
    <property type="protein sequence ID" value="AQZ99118.1"/>
    <property type="molecule type" value="Genomic_DNA"/>
</dbReference>
<organism evidence="1 2">
    <name type="scientific">Comamonas kerstersii</name>
    <dbReference type="NCBI Taxonomy" id="225992"/>
    <lineage>
        <taxon>Bacteria</taxon>
        <taxon>Pseudomonadati</taxon>
        <taxon>Pseudomonadota</taxon>
        <taxon>Betaproteobacteria</taxon>
        <taxon>Burkholderiales</taxon>
        <taxon>Comamonadaceae</taxon>
        <taxon>Comamonas</taxon>
    </lineage>
</organism>
<dbReference type="Proteomes" id="UP000242792">
    <property type="component" value="Chromosome"/>
</dbReference>
<accession>A0A1V0BGS9</accession>
<gene>
    <name evidence="1" type="ORF">B5M06_13500</name>
</gene>
<reference evidence="1 2" key="1">
    <citation type="submission" date="2017-03" db="EMBL/GenBank/DDBJ databases">
        <title>Rapid Whole Genome Sequencing of Comamonas kerstersii Causing Continuous ambulatory Peritoneal Dialysis-Associated Peritonitis.</title>
        <authorList>
            <person name="Zheng B."/>
        </authorList>
    </citation>
    <scope>NUCLEOTIDE SEQUENCE [LARGE SCALE GENOMIC DNA]</scope>
    <source>
        <strain evidence="1 2">8943</strain>
    </source>
</reference>
<dbReference type="NCBIfam" id="TIGR01539">
    <property type="entry name" value="portal_lambda"/>
    <property type="match status" value="1"/>
</dbReference>
<protein>
    <submittedName>
        <fullName evidence="1">Phage portal protein</fullName>
    </submittedName>
</protein>
<dbReference type="OrthoDB" id="622132at2"/>
<evidence type="ECO:0000313" key="1">
    <source>
        <dbReference type="EMBL" id="AQZ99118.1"/>
    </source>
</evidence>
<dbReference type="GO" id="GO:0005198">
    <property type="term" value="F:structural molecule activity"/>
    <property type="evidence" value="ECO:0007669"/>
    <property type="project" value="InterPro"/>
</dbReference>
<dbReference type="KEGG" id="cke:B5M06_13500"/>
<dbReference type="AlphaFoldDB" id="A0A1V0BGS9"/>